<proteinExistence type="predicted"/>
<dbReference type="OrthoDB" id="36740at10239"/>
<evidence type="ECO:0000313" key="2">
    <source>
        <dbReference type="Proteomes" id="UP000030207"/>
    </source>
</evidence>
<dbReference type="KEGG" id="vg:24608196"/>
<evidence type="ECO:0000313" key="1">
    <source>
        <dbReference type="EMBL" id="AIW03619.1"/>
    </source>
</evidence>
<dbReference type="GeneID" id="24608196"/>
<accession>A0A0A0RPR9</accession>
<organism evidence="1 2">
    <name type="scientific">Bacillus phage Moonbeam</name>
    <dbReference type="NCBI Taxonomy" id="1540091"/>
    <lineage>
        <taxon>Viruses</taxon>
        <taxon>Duplodnaviria</taxon>
        <taxon>Heunggongvirae</taxon>
        <taxon>Uroviricota</taxon>
        <taxon>Caudoviricetes</taxon>
        <taxon>Herelleviridae</taxon>
        <taxon>Bastillevirinae</taxon>
        <taxon>Moonbeamvirus</taxon>
        <taxon>Moonbeamvirus moonbeam</taxon>
    </lineage>
</organism>
<sequence length="250" mass="28665">MSSTKTAKAEEKRVKHIMDSLTRYYTGKENSLDNASELFKGLITVPGLIVPADDVIFFKSLVVPAIFIQTKGRINLIELHECERGLINSVVYNAELVNKFLKRYKTKEETKMKELEGFEILPTIEEDSSEEYKPLLEVLPELKEGDVLEVPSNTMNITVVNTQLVWQDIAGELGSPVDFNLPRLKTPVRIQPKYVGWREALEAYEDGYRIECKYNGKMVWFKRDIASFEERPFLEDKGLVGLLATKWVVK</sequence>
<dbReference type="RefSeq" id="YP_009151784.1">
    <property type="nucleotide sequence ID" value="NC_027374.1"/>
</dbReference>
<keyword evidence="2" id="KW-1185">Reference proteome</keyword>
<protein>
    <submittedName>
        <fullName evidence="1">Uncharacterized protein</fullName>
    </submittedName>
</protein>
<reference evidence="1 2" key="1">
    <citation type="submission" date="2014-07" db="EMBL/GenBank/DDBJ databases">
        <title>Complete Genome of Bacillus megaterium Myophage Moonbeam.</title>
        <authorList>
            <person name="Cadungog J.N."/>
            <person name="Khatemi B.E."/>
            <person name="Hernandez A.C."/>
            <person name="Everett G.F.K."/>
        </authorList>
    </citation>
    <scope>NUCLEOTIDE SEQUENCE [LARGE SCALE GENOMIC DNA]</scope>
</reference>
<name>A0A0A0RPR9_9CAUD</name>
<gene>
    <name evidence="1" type="ORF">CPT_Moonbeam221</name>
</gene>
<dbReference type="Proteomes" id="UP000030207">
    <property type="component" value="Segment"/>
</dbReference>
<dbReference type="EMBL" id="KM236246">
    <property type="protein sequence ID" value="AIW03619.1"/>
    <property type="molecule type" value="Genomic_DNA"/>
</dbReference>